<dbReference type="PANTHER" id="PTHR43316">
    <property type="entry name" value="HYDROLASE, HALOACID DELAHOGENASE-RELATED"/>
    <property type="match status" value="1"/>
</dbReference>
<name>A0A8H7MLK4_9PLEO</name>
<evidence type="ECO:0008006" key="4">
    <source>
        <dbReference type="Google" id="ProtNLM"/>
    </source>
</evidence>
<dbReference type="GO" id="GO:0016791">
    <property type="term" value="F:phosphatase activity"/>
    <property type="evidence" value="ECO:0007669"/>
    <property type="project" value="UniProtKB-ARBA"/>
</dbReference>
<proteinExistence type="predicted"/>
<dbReference type="InterPro" id="IPR006328">
    <property type="entry name" value="2-HAD"/>
</dbReference>
<dbReference type="InterPro" id="IPR051540">
    <property type="entry name" value="S-2-haloacid_dehalogenase"/>
</dbReference>
<protein>
    <recommendedName>
        <fullName evidence="4">Haloacid dehalogenase</fullName>
    </recommendedName>
</protein>
<dbReference type="OrthoDB" id="444127at2759"/>
<comment type="caution">
    <text evidence="2">The sequence shown here is derived from an EMBL/GenBank/DDBJ whole genome shotgun (WGS) entry which is preliminary data.</text>
</comment>
<sequence length="258" mass="29196">MSKTNRLLTDFQCLSFDCYGTLVDWEGGIYRALAPLYTQLPDDHPLRNDRQSVLRAFIKNEGIVEAAKPNILYKDVLAQTYERLAEELSVTASEADKDTFGRGVGDWPIYPDTVGALKRLQKHFKLVILSNVDNDNFRRTIAQQFKDIEFDAVYTAENIGSYKPDARNFEYLIRHCEADLGIKSGRIIHVAQALYHDHVPATAAGLATAWIERGETVPSAIGGELEDLKERVSFSWRFKNMRGMADAFQSLEEKGKTE</sequence>
<reference evidence="2" key="1">
    <citation type="submission" date="2018-12" db="EMBL/GenBank/DDBJ databases">
        <authorList>
            <person name="Syme R.A."/>
            <person name="Farfan-Caceres L."/>
            <person name="Lichtenzveig J."/>
        </authorList>
    </citation>
    <scope>NUCLEOTIDE SEQUENCE</scope>
    <source>
        <strain evidence="2">Al4</strain>
    </source>
</reference>
<dbReference type="NCBIfam" id="TIGR01428">
    <property type="entry name" value="HAD_type_II"/>
    <property type="match status" value="1"/>
</dbReference>
<evidence type="ECO:0000313" key="2">
    <source>
        <dbReference type="EMBL" id="KAF9700103.1"/>
    </source>
</evidence>
<dbReference type="InterPro" id="IPR036412">
    <property type="entry name" value="HAD-like_sf"/>
</dbReference>
<dbReference type="Gene3D" id="3.40.50.1000">
    <property type="entry name" value="HAD superfamily/HAD-like"/>
    <property type="match status" value="1"/>
</dbReference>
<dbReference type="EMBL" id="RZGK01000003">
    <property type="protein sequence ID" value="KAF9700103.1"/>
    <property type="molecule type" value="Genomic_DNA"/>
</dbReference>
<dbReference type="PRINTS" id="PR00413">
    <property type="entry name" value="HADHALOGNASE"/>
</dbReference>
<dbReference type="Proteomes" id="UP000651452">
    <property type="component" value="Unassembled WGS sequence"/>
</dbReference>
<dbReference type="GO" id="GO:0019120">
    <property type="term" value="F:hydrolase activity, acting on acid halide bonds, in C-halide compounds"/>
    <property type="evidence" value="ECO:0007669"/>
    <property type="project" value="InterPro"/>
</dbReference>
<dbReference type="AlphaFoldDB" id="A0A8H7MLK4"/>
<keyword evidence="3" id="KW-1185">Reference proteome</keyword>
<organism evidence="2 3">
    <name type="scientific">Ascochyta lentis</name>
    <dbReference type="NCBI Taxonomy" id="205686"/>
    <lineage>
        <taxon>Eukaryota</taxon>
        <taxon>Fungi</taxon>
        <taxon>Dikarya</taxon>
        <taxon>Ascomycota</taxon>
        <taxon>Pezizomycotina</taxon>
        <taxon>Dothideomycetes</taxon>
        <taxon>Pleosporomycetidae</taxon>
        <taxon>Pleosporales</taxon>
        <taxon>Pleosporineae</taxon>
        <taxon>Didymellaceae</taxon>
        <taxon>Ascochyta</taxon>
    </lineage>
</organism>
<evidence type="ECO:0000256" key="1">
    <source>
        <dbReference type="ARBA" id="ARBA00022801"/>
    </source>
</evidence>
<reference evidence="2" key="2">
    <citation type="submission" date="2020-09" db="EMBL/GenBank/DDBJ databases">
        <title>Reference genome assembly for Australian Ascochyta lentis isolate Al4.</title>
        <authorList>
            <person name="Lee R.C."/>
            <person name="Farfan-Caceres L.M."/>
            <person name="Debler J.W."/>
            <person name="Williams A.H."/>
            <person name="Henares B.M."/>
        </authorList>
    </citation>
    <scope>NUCLEOTIDE SEQUENCE</scope>
    <source>
        <strain evidence="2">Al4</strain>
    </source>
</reference>
<evidence type="ECO:0000313" key="3">
    <source>
        <dbReference type="Proteomes" id="UP000651452"/>
    </source>
</evidence>
<dbReference type="InterPro" id="IPR023214">
    <property type="entry name" value="HAD_sf"/>
</dbReference>
<keyword evidence="1" id="KW-0378">Hydrolase</keyword>
<gene>
    <name evidence="2" type="ORF">EKO04_001719</name>
</gene>
<dbReference type="Pfam" id="PF00702">
    <property type="entry name" value="Hydrolase"/>
    <property type="match status" value="1"/>
</dbReference>
<dbReference type="Gene3D" id="1.10.150.750">
    <property type="match status" value="1"/>
</dbReference>
<dbReference type="InterPro" id="IPR006439">
    <property type="entry name" value="HAD-SF_hydro_IA"/>
</dbReference>
<accession>A0A8H7MLK4</accession>
<dbReference type="SUPFAM" id="SSF56784">
    <property type="entry name" value="HAD-like"/>
    <property type="match status" value="1"/>
</dbReference>
<dbReference type="PANTHER" id="PTHR43316:SF9">
    <property type="entry name" value="ACID DEHALOGENASE, PUTATIVE (AFU_ORTHOLOGUE AFUA_6G14460)-RELATED"/>
    <property type="match status" value="1"/>
</dbReference>